<name>A0A2H4SJU4_CORMI</name>
<dbReference type="AlphaFoldDB" id="A0A2H4SJU4"/>
<evidence type="ECO:0000313" key="4">
    <source>
        <dbReference type="Proteomes" id="UP000323067"/>
    </source>
</evidence>
<feature type="chain" id="PRO_5014178714" evidence="2">
    <location>
        <begin position="19"/>
        <end position="150"/>
    </location>
</feature>
<evidence type="ECO:0000256" key="1">
    <source>
        <dbReference type="SAM" id="MobiDB-lite"/>
    </source>
</evidence>
<feature type="compositionally biased region" description="Pro residues" evidence="1">
    <location>
        <begin position="67"/>
        <end position="104"/>
    </location>
</feature>
<feature type="signal peptide" evidence="2">
    <location>
        <begin position="1"/>
        <end position="18"/>
    </location>
</feature>
<accession>A0A2H4SJU4</accession>
<reference evidence="3 4" key="1">
    <citation type="journal article" date="2017" name="BMC Genomics">
        <title>Chromosome level assembly and secondary metabolite potential of the parasitic fungus Cordyceps militaris.</title>
        <authorList>
            <person name="Kramer G.J."/>
            <person name="Nodwell J.R."/>
        </authorList>
    </citation>
    <scope>NUCLEOTIDE SEQUENCE [LARGE SCALE GENOMIC DNA]</scope>
    <source>
        <strain evidence="3 4">ATCC 34164</strain>
    </source>
</reference>
<protein>
    <submittedName>
        <fullName evidence="3">Surface</fullName>
    </submittedName>
</protein>
<evidence type="ECO:0000313" key="3">
    <source>
        <dbReference type="EMBL" id="ATY63349.1"/>
    </source>
</evidence>
<keyword evidence="2" id="KW-0732">Signal</keyword>
<dbReference type="EMBL" id="CP023324">
    <property type="protein sequence ID" value="ATY63349.1"/>
    <property type="molecule type" value="Genomic_DNA"/>
</dbReference>
<feature type="region of interest" description="Disordered" evidence="1">
    <location>
        <begin position="34"/>
        <end position="111"/>
    </location>
</feature>
<sequence length="150" mass="14833">MVRITTTAILAFAAISSARYLGVSGRGSLTARTTGAAGLPGTDAPVDTTTPVPGDTATEVPTEVPAEVPPASVPAEMPPAEVPVETPPAEVPAELPPAEIPADPPVSSTGDIKPLTKLIDALATLSEMLQGLMPGAGGTVKSAVGVSFLG</sequence>
<dbReference type="VEuPathDB" id="FungiDB:A9K55_009298"/>
<feature type="compositionally biased region" description="Low complexity" evidence="1">
    <location>
        <begin position="40"/>
        <end position="66"/>
    </location>
</feature>
<proteinExistence type="predicted"/>
<evidence type="ECO:0000256" key="2">
    <source>
        <dbReference type="SAM" id="SignalP"/>
    </source>
</evidence>
<organism evidence="3 4">
    <name type="scientific">Cordyceps militaris</name>
    <name type="common">Caterpillar fungus</name>
    <name type="synonym">Clavaria militaris</name>
    <dbReference type="NCBI Taxonomy" id="73501"/>
    <lineage>
        <taxon>Eukaryota</taxon>
        <taxon>Fungi</taxon>
        <taxon>Dikarya</taxon>
        <taxon>Ascomycota</taxon>
        <taxon>Pezizomycotina</taxon>
        <taxon>Sordariomycetes</taxon>
        <taxon>Hypocreomycetidae</taxon>
        <taxon>Hypocreales</taxon>
        <taxon>Cordycipitaceae</taxon>
        <taxon>Cordyceps</taxon>
    </lineage>
</organism>
<gene>
    <name evidence="3" type="ORF">A9K55_009298</name>
</gene>
<dbReference type="VEuPathDB" id="FungiDB:CCM_09172"/>
<dbReference type="Proteomes" id="UP000323067">
    <property type="component" value="Chromosome vii"/>
</dbReference>